<dbReference type="Proteomes" id="UP000431080">
    <property type="component" value="Unassembled WGS sequence"/>
</dbReference>
<dbReference type="Pfam" id="PF02065">
    <property type="entry name" value="Melibiase"/>
    <property type="match status" value="1"/>
</dbReference>
<dbReference type="InterPro" id="IPR017853">
    <property type="entry name" value="GH"/>
</dbReference>
<keyword evidence="2" id="KW-0326">Glycosidase</keyword>
<reference evidence="3 4" key="1">
    <citation type="submission" date="2019-10" db="EMBL/GenBank/DDBJ databases">
        <authorList>
            <person name="Nie G."/>
            <person name="Ming H."/>
            <person name="Yi B."/>
        </authorList>
    </citation>
    <scope>NUCLEOTIDE SEQUENCE [LARGE SCALE GENOMIC DNA]</scope>
    <source>
        <strain evidence="3 4">CFH 90414</strain>
    </source>
</reference>
<dbReference type="EMBL" id="WJIF01000002">
    <property type="protein sequence ID" value="MRG58948.1"/>
    <property type="molecule type" value="Genomic_DNA"/>
</dbReference>
<keyword evidence="4" id="KW-1185">Reference proteome</keyword>
<dbReference type="InterPro" id="IPR013785">
    <property type="entry name" value="Aldolase_TIM"/>
</dbReference>
<organism evidence="3 4">
    <name type="scientific">Agromyces agglutinans</name>
    <dbReference type="NCBI Taxonomy" id="2662258"/>
    <lineage>
        <taxon>Bacteria</taxon>
        <taxon>Bacillati</taxon>
        <taxon>Actinomycetota</taxon>
        <taxon>Actinomycetes</taxon>
        <taxon>Micrococcales</taxon>
        <taxon>Microbacteriaceae</taxon>
        <taxon>Agromyces</taxon>
    </lineage>
</organism>
<dbReference type="InterPro" id="IPR002252">
    <property type="entry name" value="Glyco_hydro_36"/>
</dbReference>
<dbReference type="PANTHER" id="PTHR43053">
    <property type="entry name" value="GLYCOSIDASE FAMILY 31"/>
    <property type="match status" value="1"/>
</dbReference>
<gene>
    <name evidence="3" type="ORF">GE115_03555</name>
</gene>
<dbReference type="InterPro" id="IPR050985">
    <property type="entry name" value="Alpha-glycosidase_related"/>
</dbReference>
<dbReference type="AlphaFoldDB" id="A0A6I2FCX4"/>
<keyword evidence="1" id="KW-0378">Hydrolase</keyword>
<evidence type="ECO:0000313" key="3">
    <source>
        <dbReference type="EMBL" id="MRG58948.1"/>
    </source>
</evidence>
<dbReference type="RefSeq" id="WP_153683445.1">
    <property type="nucleotide sequence ID" value="NZ_WJIF01000002.1"/>
</dbReference>
<accession>A0A6I2FCX4</accession>
<evidence type="ECO:0000313" key="4">
    <source>
        <dbReference type="Proteomes" id="UP000431080"/>
    </source>
</evidence>
<dbReference type="CDD" id="cd14791">
    <property type="entry name" value="GH36"/>
    <property type="match status" value="1"/>
</dbReference>
<protein>
    <submittedName>
        <fullName evidence="3">Alpha-galactosidase</fullName>
    </submittedName>
</protein>
<name>A0A6I2FCX4_9MICO</name>
<proteinExistence type="predicted"/>
<evidence type="ECO:0000256" key="2">
    <source>
        <dbReference type="ARBA" id="ARBA00023295"/>
    </source>
</evidence>
<dbReference type="GO" id="GO:0016052">
    <property type="term" value="P:carbohydrate catabolic process"/>
    <property type="evidence" value="ECO:0007669"/>
    <property type="project" value="InterPro"/>
</dbReference>
<dbReference type="SUPFAM" id="SSF51445">
    <property type="entry name" value="(Trans)glycosidases"/>
    <property type="match status" value="1"/>
</dbReference>
<dbReference type="GO" id="GO:0004557">
    <property type="term" value="F:alpha-galactosidase activity"/>
    <property type="evidence" value="ECO:0007669"/>
    <property type="project" value="InterPro"/>
</dbReference>
<dbReference type="Gene3D" id="3.20.20.70">
    <property type="entry name" value="Aldolase class I"/>
    <property type="match status" value="1"/>
</dbReference>
<sequence length="507" mass="56104">MLIDLAKFAGLVQLGDLSLPLRADGAPRALGDREYLIPSGSVTVVHPVEATEFFRHGWNSWSPSGWRHVGDAPLRIHGSPERLLTADDAKNDTPHAHSGSAVGAIALADGEILLLGALGLGAPRVGATATTLWGTVEEPDGEWFLARGPEQEVFTRYAQLVAERFGAREGRAGRVWCSWYSFYEHISEDLVRRTVADLADLPFDVVQLDDGWERSVGDWEANERFPSGMAATVRTITDAGFRAGLWLSPLIALPHSDFAVHRPDLLVQGTDGRPMVAGYNWGGPYYALDTTQEEVKAHLRELFTRVVGEWGFTYLKLDFMYAGALEGGRSEPVHREQAYRDAVALIRETVGDDVYLLGCGVPIIASAGVFDGVRVGPDVAPFWENAERPGDPTGVGAKNAFLASIHRSWLRPVFETDPDVVYFRRRRSLLDDDQRRLLEDLATVLGFKSTSDPVDWLADDEVLELRDWLERREEVAQLGRYVFRIDDRVVDLGPFVTYPAPPSTIAN</sequence>
<evidence type="ECO:0000256" key="1">
    <source>
        <dbReference type="ARBA" id="ARBA00022801"/>
    </source>
</evidence>
<dbReference type="PANTHER" id="PTHR43053:SF3">
    <property type="entry name" value="ALPHA-GALACTOSIDASE C-RELATED"/>
    <property type="match status" value="1"/>
</dbReference>
<comment type="caution">
    <text evidence="3">The sequence shown here is derived from an EMBL/GenBank/DDBJ whole genome shotgun (WGS) entry which is preliminary data.</text>
</comment>